<dbReference type="InterPro" id="IPR008979">
    <property type="entry name" value="Galactose-bd-like_sf"/>
</dbReference>
<dbReference type="Pfam" id="PF00134">
    <property type="entry name" value="Cyclin_N"/>
    <property type="match status" value="1"/>
</dbReference>
<dbReference type="PROSITE" id="PS51532">
    <property type="entry name" value="PITH"/>
    <property type="match status" value="1"/>
</dbReference>
<dbReference type="PANTHER" id="PTHR14248">
    <property type="entry name" value="CYCLIN Y, ISOFORM A"/>
    <property type="match status" value="1"/>
</dbReference>
<dbReference type="SUPFAM" id="SSF47954">
    <property type="entry name" value="Cyclin-like"/>
    <property type="match status" value="1"/>
</dbReference>
<evidence type="ECO:0000256" key="2">
    <source>
        <dbReference type="ARBA" id="ARBA00023127"/>
    </source>
</evidence>
<protein>
    <recommendedName>
        <fullName evidence="5">PITH domain-containing protein</fullName>
    </recommendedName>
</protein>
<dbReference type="Proteomes" id="UP000030758">
    <property type="component" value="Unassembled WGS sequence"/>
</dbReference>
<gene>
    <name evidence="6" type="ORF">M514_05467</name>
</gene>
<dbReference type="InterPro" id="IPR036915">
    <property type="entry name" value="Cyclin-like_sf"/>
</dbReference>
<dbReference type="FunFam" id="1.10.472.10:FF:000011">
    <property type="entry name" value="Cyclin-Y isoform 1"/>
    <property type="match status" value="1"/>
</dbReference>
<evidence type="ECO:0000256" key="4">
    <source>
        <dbReference type="SAM" id="MobiDB-lite"/>
    </source>
</evidence>
<dbReference type="AlphaFoldDB" id="A0A085NJN0"/>
<evidence type="ECO:0000256" key="3">
    <source>
        <dbReference type="RuleBase" id="RU000383"/>
    </source>
</evidence>
<dbReference type="InterPro" id="IPR037047">
    <property type="entry name" value="PITH_dom_sf"/>
</dbReference>
<reference evidence="6" key="1">
    <citation type="journal article" date="2014" name="Nat. Genet.">
        <title>Genome and transcriptome of the porcine whipworm Trichuris suis.</title>
        <authorList>
            <person name="Jex A.R."/>
            <person name="Nejsum P."/>
            <person name="Schwarz E.M."/>
            <person name="Hu L."/>
            <person name="Young N.D."/>
            <person name="Hall R.S."/>
            <person name="Korhonen P.K."/>
            <person name="Liao S."/>
            <person name="Thamsborg S."/>
            <person name="Xia J."/>
            <person name="Xu P."/>
            <person name="Wang S."/>
            <person name="Scheerlinck J.P."/>
            <person name="Hofmann A."/>
            <person name="Sternberg P.W."/>
            <person name="Wang J."/>
            <person name="Gasser R.B."/>
        </authorList>
    </citation>
    <scope>NUCLEOTIDE SEQUENCE [LARGE SCALE GENOMIC DNA]</scope>
    <source>
        <strain evidence="6">DCEP-RM93F</strain>
    </source>
</reference>
<dbReference type="GO" id="GO:0005737">
    <property type="term" value="C:cytoplasm"/>
    <property type="evidence" value="ECO:0007669"/>
    <property type="project" value="UniProtKB-ARBA"/>
</dbReference>
<dbReference type="CDD" id="cd20540">
    <property type="entry name" value="CYCLIN_CCNY_like"/>
    <property type="match status" value="1"/>
</dbReference>
<dbReference type="Pfam" id="PF06201">
    <property type="entry name" value="PITH"/>
    <property type="match status" value="1"/>
</dbReference>
<feature type="region of interest" description="Disordered" evidence="4">
    <location>
        <begin position="91"/>
        <end position="121"/>
    </location>
</feature>
<name>A0A085NJN0_9BILA</name>
<dbReference type="InterPro" id="IPR006671">
    <property type="entry name" value="Cyclin_N"/>
</dbReference>
<dbReference type="SUPFAM" id="SSF49785">
    <property type="entry name" value="Galactose-binding domain-like"/>
    <property type="match status" value="1"/>
</dbReference>
<dbReference type="Gene3D" id="2.60.120.470">
    <property type="entry name" value="PITH domain"/>
    <property type="match status" value="1"/>
</dbReference>
<feature type="domain" description="PITH" evidence="5">
    <location>
        <begin position="432"/>
        <end position="604"/>
    </location>
</feature>
<comment type="similarity">
    <text evidence="1">Belongs to the cyclin family. Cyclin Y subfamily.</text>
</comment>
<dbReference type="EMBL" id="KL367493">
    <property type="protein sequence ID" value="KFD69676.1"/>
    <property type="molecule type" value="Genomic_DNA"/>
</dbReference>
<proteinExistence type="inferred from homology"/>
<keyword evidence="2 3" id="KW-0195">Cyclin</keyword>
<dbReference type="InterPro" id="IPR013763">
    <property type="entry name" value="Cyclin-like_dom"/>
</dbReference>
<sequence length="626" mass="72356">MRQRCDQRCRSCTGSVRTTLLFESFSKLLVHFRRMGNVCCSGFKSHSRGSKDRESVLNRRYAHSGHKGFTCSASSSLWNKDAVSVSGLQHIREREHDDVDQDPSTNPRKGPIFMERSESEMKLRENRRSCYFVDGQLRRSQTPTFLPLRKYNSCSTIFLDDSTISQPHLKNTVKCISLAIYYHISNRRNRGSERSMDIFDEQFHPITAGPFPPDYLIRDPDHRTIYRFVRTLFAAAQLTAECGIITLVYIERLLTYAEIDLCPENWRRIVLGAIMLASKVWDDQAVWNVDYCQILRSCNVQDMNELERQFLECLEFNINVPSSVYAKYYFDLRTLAIANNLQLPLQPLCKERAKKLEALSRHCEDKLVEVQRKMHRGWSSADKIADGDSLLFPYLLAKGYFAMTYILAEFQMSDCHCGGAEHEHEHELEEEEEEKDAANMFSLYKYIDFENFTCLNELVDGSGKKVFRAWDKRMDRSQFVESDTDEELLFNLPFTGIVKLKRMVLIGGCAESRPTYARLFKNRPNMSFDETSGTPVQEFELKLDVEGQVPYSLRMAKFSDVHHLSIHIPRNAGADTTIVYYIGLDGYYVGPQRYGIPVVVDAVYEARPMPQDHKLDSLEHGNQLIM</sequence>
<accession>A0A085NJN0</accession>
<dbReference type="InterPro" id="IPR010400">
    <property type="entry name" value="PITH_dom"/>
</dbReference>
<evidence type="ECO:0000256" key="1">
    <source>
        <dbReference type="ARBA" id="ARBA00005463"/>
    </source>
</evidence>
<dbReference type="SMART" id="SM00385">
    <property type="entry name" value="CYCLIN"/>
    <property type="match status" value="1"/>
</dbReference>
<dbReference type="Gene3D" id="1.10.472.10">
    <property type="entry name" value="Cyclin-like"/>
    <property type="match status" value="1"/>
</dbReference>
<organism evidence="6">
    <name type="scientific">Trichuris suis</name>
    <name type="common">pig whipworm</name>
    <dbReference type="NCBI Taxonomy" id="68888"/>
    <lineage>
        <taxon>Eukaryota</taxon>
        <taxon>Metazoa</taxon>
        <taxon>Ecdysozoa</taxon>
        <taxon>Nematoda</taxon>
        <taxon>Enoplea</taxon>
        <taxon>Dorylaimia</taxon>
        <taxon>Trichinellida</taxon>
        <taxon>Trichuridae</taxon>
        <taxon>Trichuris</taxon>
    </lineage>
</organism>
<evidence type="ECO:0000259" key="5">
    <source>
        <dbReference type="PROSITE" id="PS51532"/>
    </source>
</evidence>
<evidence type="ECO:0000313" key="6">
    <source>
        <dbReference type="EMBL" id="KFD69676.1"/>
    </source>
</evidence>